<keyword evidence="4" id="KW-1185">Reference proteome</keyword>
<keyword evidence="2" id="KW-0653">Protein transport</keyword>
<protein>
    <submittedName>
        <fullName evidence="5">Clathrin adaptor alpha/beta/gamma-adaptin appendage Ig-like subdomain domain-containing protein</fullName>
    </submittedName>
</protein>
<evidence type="ECO:0000259" key="3">
    <source>
        <dbReference type="SMART" id="SM00809"/>
    </source>
</evidence>
<dbReference type="InterPro" id="IPR013037">
    <property type="entry name" value="Clathrin_b-adaptin_app_Ig-like"/>
</dbReference>
<sequence length="272" mass="27316">VDTAKQPLRLTNAQIAGGGVAAGGDASGRLGVNAEGNATTAPTVIPSQDTLIADLLSLDLSASAPGVTGAGLVMGSYQPAPISSGLDDLLGLGSDGLLGDIGGTTSPPTMQVQPTIPMSGSGGFGAPPAPFGAAPLAMPVAPAVIPTATVTPAAAANPFAGLGDIFGTTAAAPSFLGAQVWLEASRGKGTQIEGTFTRRGGRIYMEMTFSNRAMQPFTGFAIQFNKNSFGLIPAEPLLINSPLYPNQSINVSLPCKTDGPVQKMEPLTNLQV</sequence>
<evidence type="ECO:0000256" key="2">
    <source>
        <dbReference type="ARBA" id="ARBA00022927"/>
    </source>
</evidence>
<keyword evidence="1" id="KW-0813">Transport</keyword>
<dbReference type="FunFam" id="2.60.40.1150:FF:000001">
    <property type="entry name" value="AP complex subunit beta"/>
    <property type="match status" value="1"/>
</dbReference>
<accession>A0A915AXK7</accession>
<dbReference type="SUPFAM" id="SSF49348">
    <property type="entry name" value="Clathrin adaptor appendage domain"/>
    <property type="match status" value="1"/>
</dbReference>
<name>A0A915AXK7_PARUN</name>
<evidence type="ECO:0000313" key="4">
    <source>
        <dbReference type="Proteomes" id="UP000887569"/>
    </source>
</evidence>
<dbReference type="InterPro" id="IPR008152">
    <property type="entry name" value="Clathrin_a/b/g-adaptin_app_Ig"/>
</dbReference>
<dbReference type="InterPro" id="IPR013041">
    <property type="entry name" value="Clathrin_app_Ig-like_sf"/>
</dbReference>
<evidence type="ECO:0000313" key="5">
    <source>
        <dbReference type="WBParaSite" id="PgR019_g054_t02"/>
    </source>
</evidence>
<dbReference type="AlphaFoldDB" id="A0A915AXK7"/>
<dbReference type="WBParaSite" id="PgR019_g054_t02">
    <property type="protein sequence ID" value="PgR019_g054_t02"/>
    <property type="gene ID" value="PgR019_g054"/>
</dbReference>
<dbReference type="GO" id="GO:0016192">
    <property type="term" value="P:vesicle-mediated transport"/>
    <property type="evidence" value="ECO:0007669"/>
    <property type="project" value="InterPro"/>
</dbReference>
<dbReference type="GO" id="GO:0006886">
    <property type="term" value="P:intracellular protein transport"/>
    <property type="evidence" value="ECO:0007669"/>
    <property type="project" value="InterPro"/>
</dbReference>
<feature type="domain" description="Clathrin adaptor alpha/beta/gamma-adaptin appendage Ig-like subdomain" evidence="3">
    <location>
        <begin position="178"/>
        <end position="271"/>
    </location>
</feature>
<organism evidence="4 5">
    <name type="scientific">Parascaris univalens</name>
    <name type="common">Nematode worm</name>
    <dbReference type="NCBI Taxonomy" id="6257"/>
    <lineage>
        <taxon>Eukaryota</taxon>
        <taxon>Metazoa</taxon>
        <taxon>Ecdysozoa</taxon>
        <taxon>Nematoda</taxon>
        <taxon>Chromadorea</taxon>
        <taxon>Rhabditida</taxon>
        <taxon>Spirurina</taxon>
        <taxon>Ascaridomorpha</taxon>
        <taxon>Ascaridoidea</taxon>
        <taxon>Ascarididae</taxon>
        <taxon>Parascaris</taxon>
    </lineage>
</organism>
<dbReference type="Proteomes" id="UP000887569">
    <property type="component" value="Unplaced"/>
</dbReference>
<dbReference type="SMART" id="SM00809">
    <property type="entry name" value="Alpha_adaptinC2"/>
    <property type="match status" value="1"/>
</dbReference>
<proteinExistence type="predicted"/>
<evidence type="ECO:0000256" key="1">
    <source>
        <dbReference type="ARBA" id="ARBA00022448"/>
    </source>
</evidence>
<reference evidence="5" key="1">
    <citation type="submission" date="2022-11" db="UniProtKB">
        <authorList>
            <consortium name="WormBaseParasite"/>
        </authorList>
    </citation>
    <scope>IDENTIFICATION</scope>
</reference>
<dbReference type="Gene3D" id="2.60.40.1150">
    <property type="match status" value="1"/>
</dbReference>
<dbReference type="Pfam" id="PF02883">
    <property type="entry name" value="Alpha_adaptinC2"/>
    <property type="match status" value="1"/>
</dbReference>